<gene>
    <name evidence="2" type="ORF">N5J77_26495</name>
</gene>
<dbReference type="AlphaFoldDB" id="A0AA42WZI7"/>
<reference evidence="2" key="1">
    <citation type="submission" date="2022-09" db="EMBL/GenBank/DDBJ databases">
        <title>Intensive care unit water sources are persistently colonized with multi-drug resistant bacteria and are the site of extensive horizontal gene transfer of antibiotic resistance genes.</title>
        <authorList>
            <person name="Diorio-Toth L."/>
        </authorList>
    </citation>
    <scope>NUCLEOTIDE SEQUENCE</scope>
    <source>
        <strain evidence="2">GD03659</strain>
    </source>
</reference>
<dbReference type="RefSeq" id="WP_279730083.1">
    <property type="nucleotide sequence ID" value="NZ_JAOCKX010000065.1"/>
</dbReference>
<name>A0AA42WZI7_SPHYA</name>
<dbReference type="EMBL" id="JAOCKX010000065">
    <property type="protein sequence ID" value="MDH2134690.1"/>
    <property type="molecule type" value="Genomic_DNA"/>
</dbReference>
<evidence type="ECO:0000256" key="1">
    <source>
        <dbReference type="SAM" id="MobiDB-lite"/>
    </source>
</evidence>
<sequence length="132" mass="14252">MRLLLNRGKTLHQNEGPFGGGGRGRGFAAEQAKIKAALSRGTPIEVWFQDEALIGQENKKPRWAKRGSQPSAPKDQRTKSTYIFGAICPELSKGAGLILPFCNTQAMSLHLPEMSLAIEPGAHGVVLMEKVG</sequence>
<accession>A0AA42WZI7</accession>
<dbReference type="Proteomes" id="UP001162318">
    <property type="component" value="Unassembled WGS sequence"/>
</dbReference>
<proteinExistence type="predicted"/>
<feature type="region of interest" description="Disordered" evidence="1">
    <location>
        <begin position="58"/>
        <end position="77"/>
    </location>
</feature>
<feature type="region of interest" description="Disordered" evidence="1">
    <location>
        <begin position="1"/>
        <end position="24"/>
    </location>
</feature>
<protein>
    <recommendedName>
        <fullName evidence="4">Transposase</fullName>
    </recommendedName>
</protein>
<evidence type="ECO:0000313" key="3">
    <source>
        <dbReference type="Proteomes" id="UP001162318"/>
    </source>
</evidence>
<evidence type="ECO:0000313" key="2">
    <source>
        <dbReference type="EMBL" id="MDH2134690.1"/>
    </source>
</evidence>
<organism evidence="2 3">
    <name type="scientific">Sphingobium yanoikuyae</name>
    <name type="common">Sphingomonas yanoikuyae</name>
    <dbReference type="NCBI Taxonomy" id="13690"/>
    <lineage>
        <taxon>Bacteria</taxon>
        <taxon>Pseudomonadati</taxon>
        <taxon>Pseudomonadota</taxon>
        <taxon>Alphaproteobacteria</taxon>
        <taxon>Sphingomonadales</taxon>
        <taxon>Sphingomonadaceae</taxon>
        <taxon>Sphingobium</taxon>
    </lineage>
</organism>
<evidence type="ECO:0008006" key="4">
    <source>
        <dbReference type="Google" id="ProtNLM"/>
    </source>
</evidence>
<comment type="caution">
    <text evidence="2">The sequence shown here is derived from an EMBL/GenBank/DDBJ whole genome shotgun (WGS) entry which is preliminary data.</text>
</comment>